<evidence type="ECO:0000313" key="17">
    <source>
        <dbReference type="Proteomes" id="UP001196413"/>
    </source>
</evidence>
<dbReference type="AlphaFoldDB" id="A0AAD5MS91"/>
<evidence type="ECO:0000256" key="14">
    <source>
        <dbReference type="SAM" id="MobiDB-lite"/>
    </source>
</evidence>
<evidence type="ECO:0000256" key="7">
    <source>
        <dbReference type="ARBA" id="ARBA00023053"/>
    </source>
</evidence>
<protein>
    <recommendedName>
        <fullName evidence="18">Amiloride-sensitive sodium channel</fullName>
    </recommendedName>
</protein>
<keyword evidence="11 13" id="KW-0739">Sodium transport</keyword>
<proteinExistence type="inferred from homology"/>
<evidence type="ECO:0000256" key="11">
    <source>
        <dbReference type="ARBA" id="ARBA00023201"/>
    </source>
</evidence>
<evidence type="ECO:0000256" key="1">
    <source>
        <dbReference type="ARBA" id="ARBA00004141"/>
    </source>
</evidence>
<evidence type="ECO:0000256" key="8">
    <source>
        <dbReference type="ARBA" id="ARBA00023065"/>
    </source>
</evidence>
<evidence type="ECO:0000256" key="13">
    <source>
        <dbReference type="RuleBase" id="RU000679"/>
    </source>
</evidence>
<dbReference type="InterPro" id="IPR001873">
    <property type="entry name" value="ENaC"/>
</dbReference>
<dbReference type="GO" id="GO:0015280">
    <property type="term" value="F:ligand-gated sodium channel activity"/>
    <property type="evidence" value="ECO:0007669"/>
    <property type="project" value="TreeGrafter"/>
</dbReference>
<gene>
    <name evidence="16" type="ORF">KIN20_023665</name>
</gene>
<evidence type="ECO:0000256" key="2">
    <source>
        <dbReference type="ARBA" id="ARBA00007193"/>
    </source>
</evidence>
<keyword evidence="6 15" id="KW-1133">Transmembrane helix</keyword>
<feature type="region of interest" description="Disordered" evidence="14">
    <location>
        <begin position="556"/>
        <end position="576"/>
    </location>
</feature>
<name>A0AAD5MS91_PARTN</name>
<dbReference type="GO" id="GO:0005886">
    <property type="term" value="C:plasma membrane"/>
    <property type="evidence" value="ECO:0007669"/>
    <property type="project" value="TreeGrafter"/>
</dbReference>
<dbReference type="Proteomes" id="UP001196413">
    <property type="component" value="Unassembled WGS sequence"/>
</dbReference>
<evidence type="ECO:0000256" key="6">
    <source>
        <dbReference type="ARBA" id="ARBA00022989"/>
    </source>
</evidence>
<organism evidence="16 17">
    <name type="scientific">Parelaphostrongylus tenuis</name>
    <name type="common">Meningeal worm</name>
    <dbReference type="NCBI Taxonomy" id="148309"/>
    <lineage>
        <taxon>Eukaryota</taxon>
        <taxon>Metazoa</taxon>
        <taxon>Ecdysozoa</taxon>
        <taxon>Nematoda</taxon>
        <taxon>Chromadorea</taxon>
        <taxon>Rhabditida</taxon>
        <taxon>Rhabditina</taxon>
        <taxon>Rhabditomorpha</taxon>
        <taxon>Strongyloidea</taxon>
        <taxon>Metastrongylidae</taxon>
        <taxon>Parelaphostrongylus</taxon>
    </lineage>
</organism>
<evidence type="ECO:0000256" key="10">
    <source>
        <dbReference type="ARBA" id="ARBA00023180"/>
    </source>
</evidence>
<sequence length="576" mass="66341">MSRVADYAINSPSIRKKSKINSCREAMFGQRARKWAFIFIVTFLACLTIKDVVDLVIEYCEEPKQSDMNIVFNDSMTMPNVTFCMSKKQAWSHFKINESAPVDEWDMIVDEALDNMTDHDSFMNNTWDYRLVMEAYDMIATYNSLERETTAHGSARSIHIFKISPRLAGKRKTFKKWMDVLESRNITFEEFTQKTGTEVLRRSLQRFQRTTYNEDLVIKTKLRTSWISQMQICFQPWFDHDNFYPIEDQGNFFTMLLSHNAENLEGESLECMSVDFHGRPSSLNRFMEGKGRSKNGFSFELCAGQRHEVLVEVRALYQMLENDEPGTSCRNVEDGEDNEFDCKSRCRMNMIREMCKCTPLSLSYLADDDDLDKYPLCDYTKCDIDVQKGNYSDSECADGCLRNCRQVRYEIDHEVQGKMVRPDLTLINLNWGSFEYLTMEQQWKYSVTAFIAALGGSIGMWLGLSILSLIQGGTYLYTYFTKRVVKEKILKKISEQHNRRKESKLSGYSDVRDVPPTPPAPPPPAVSKKISIGANPFGNPFSSLAHIASYDVNAGKQEPLPPGYSRNPNPSKMQIE</sequence>
<dbReference type="PANTHER" id="PTHR11690">
    <property type="entry name" value="AMILORIDE-SENSITIVE SODIUM CHANNEL-RELATED"/>
    <property type="match status" value="1"/>
</dbReference>
<comment type="caution">
    <text evidence="16">The sequence shown here is derived from an EMBL/GenBank/DDBJ whole genome shotgun (WGS) entry which is preliminary data.</text>
</comment>
<dbReference type="Pfam" id="PF00858">
    <property type="entry name" value="ASC"/>
    <property type="match status" value="1"/>
</dbReference>
<keyword evidence="8 13" id="KW-0406">Ion transport</keyword>
<feature type="region of interest" description="Disordered" evidence="14">
    <location>
        <begin position="500"/>
        <end position="531"/>
    </location>
</feature>
<dbReference type="Gene3D" id="1.10.287.770">
    <property type="entry name" value="YojJ-like"/>
    <property type="match status" value="1"/>
</dbReference>
<evidence type="ECO:0000256" key="4">
    <source>
        <dbReference type="ARBA" id="ARBA00022461"/>
    </source>
</evidence>
<dbReference type="PRINTS" id="PR01078">
    <property type="entry name" value="AMINACHANNEL"/>
</dbReference>
<feature type="compositionally biased region" description="Polar residues" evidence="14">
    <location>
        <begin position="566"/>
        <end position="576"/>
    </location>
</feature>
<keyword evidence="9 15" id="KW-0472">Membrane</keyword>
<accession>A0AAD5MS91</accession>
<keyword evidence="12 13" id="KW-0407">Ion channel</keyword>
<evidence type="ECO:0000256" key="5">
    <source>
        <dbReference type="ARBA" id="ARBA00022692"/>
    </source>
</evidence>
<feature type="transmembrane region" description="Helical" evidence="15">
    <location>
        <begin position="35"/>
        <end position="57"/>
    </location>
</feature>
<feature type="transmembrane region" description="Helical" evidence="15">
    <location>
        <begin position="458"/>
        <end position="480"/>
    </location>
</feature>
<keyword evidence="5 13" id="KW-0812">Transmembrane</keyword>
<evidence type="ECO:0000256" key="9">
    <source>
        <dbReference type="ARBA" id="ARBA00023136"/>
    </source>
</evidence>
<keyword evidence="3 13" id="KW-0813">Transport</keyword>
<evidence type="ECO:0000256" key="3">
    <source>
        <dbReference type="ARBA" id="ARBA00022448"/>
    </source>
</evidence>
<keyword evidence="10" id="KW-0325">Glycoprotein</keyword>
<feature type="compositionally biased region" description="Pro residues" evidence="14">
    <location>
        <begin position="515"/>
        <end position="525"/>
    </location>
</feature>
<keyword evidence="17" id="KW-1185">Reference proteome</keyword>
<evidence type="ECO:0008006" key="18">
    <source>
        <dbReference type="Google" id="ProtNLM"/>
    </source>
</evidence>
<dbReference type="PANTHER" id="PTHR11690:SF227">
    <property type="entry name" value="AMILORIDE-SENSITIVE SODIUM CHANNEL"/>
    <property type="match status" value="1"/>
</dbReference>
<comment type="subcellular location">
    <subcellularLocation>
        <location evidence="1">Membrane</location>
        <topology evidence="1">Multi-pass membrane protein</topology>
    </subcellularLocation>
</comment>
<dbReference type="EMBL" id="JAHQIW010004795">
    <property type="protein sequence ID" value="KAJ1363740.1"/>
    <property type="molecule type" value="Genomic_DNA"/>
</dbReference>
<evidence type="ECO:0000313" key="16">
    <source>
        <dbReference type="EMBL" id="KAJ1363740.1"/>
    </source>
</evidence>
<evidence type="ECO:0000256" key="12">
    <source>
        <dbReference type="ARBA" id="ARBA00023303"/>
    </source>
</evidence>
<keyword evidence="4 13" id="KW-0894">Sodium channel</keyword>
<keyword evidence="7" id="KW-0915">Sodium</keyword>
<evidence type="ECO:0000256" key="15">
    <source>
        <dbReference type="SAM" id="Phobius"/>
    </source>
</evidence>
<comment type="similarity">
    <text evidence="2 13">Belongs to the amiloride-sensitive sodium channel (TC 1.A.6) family.</text>
</comment>
<reference evidence="16" key="1">
    <citation type="submission" date="2021-06" db="EMBL/GenBank/DDBJ databases">
        <title>Parelaphostrongylus tenuis whole genome reference sequence.</title>
        <authorList>
            <person name="Garwood T.J."/>
            <person name="Larsen P.A."/>
            <person name="Fountain-Jones N.M."/>
            <person name="Garbe J.R."/>
            <person name="Macchietto M.G."/>
            <person name="Kania S.A."/>
            <person name="Gerhold R.W."/>
            <person name="Richards J.E."/>
            <person name="Wolf T.M."/>
        </authorList>
    </citation>
    <scope>NUCLEOTIDE SEQUENCE</scope>
    <source>
        <strain evidence="16">MNPRO001-30</strain>
        <tissue evidence="16">Meninges</tissue>
    </source>
</reference>